<feature type="compositionally biased region" description="Pro residues" evidence="5">
    <location>
        <begin position="356"/>
        <end position="367"/>
    </location>
</feature>
<dbReference type="KEGG" id="plal:FXN65_23970"/>
<name>A0A5J6QRF6_9GAMM</name>
<feature type="region of interest" description="Disordered" evidence="5">
    <location>
        <begin position="774"/>
        <end position="806"/>
    </location>
</feature>
<proteinExistence type="inferred from homology"/>
<dbReference type="PROSITE" id="PS51898">
    <property type="entry name" value="TYR_RECOMBINASE"/>
    <property type="match status" value="1"/>
</dbReference>
<evidence type="ECO:0000256" key="5">
    <source>
        <dbReference type="SAM" id="MobiDB-lite"/>
    </source>
</evidence>
<dbReference type="Pfam" id="PF00589">
    <property type="entry name" value="Phage_integrase"/>
    <property type="match status" value="1"/>
</dbReference>
<feature type="region of interest" description="Disordered" evidence="5">
    <location>
        <begin position="349"/>
        <end position="388"/>
    </location>
</feature>
<feature type="domain" description="Tyr recombinase" evidence="6">
    <location>
        <begin position="545"/>
        <end position="755"/>
    </location>
</feature>
<accession>A0A5J6QRF6</accession>
<evidence type="ECO:0000256" key="3">
    <source>
        <dbReference type="ARBA" id="ARBA00023125"/>
    </source>
</evidence>
<evidence type="ECO:0000256" key="4">
    <source>
        <dbReference type="ARBA" id="ARBA00023172"/>
    </source>
</evidence>
<reference evidence="7 8" key="1">
    <citation type="submission" date="2019-08" db="EMBL/GenBank/DDBJ databases">
        <title>Whole-genome Sequencing of e-waste polymer degrading bacterium Pseudomonas sp. strain PE08.</title>
        <authorList>
            <person name="Kirdat K."/>
            <person name="Debbarma P."/>
            <person name="Narawade N."/>
            <person name="Suyal D."/>
            <person name="Thorat V."/>
            <person name="Shouche Y."/>
            <person name="Goel R."/>
            <person name="Yadav A."/>
        </authorList>
    </citation>
    <scope>NUCLEOTIDE SEQUENCE [LARGE SCALE GENOMIC DNA]</scope>
    <source>
        <strain evidence="7 8">PE08</strain>
    </source>
</reference>
<evidence type="ECO:0000256" key="2">
    <source>
        <dbReference type="ARBA" id="ARBA00022908"/>
    </source>
</evidence>
<dbReference type="EMBL" id="CP043311">
    <property type="protein sequence ID" value="QEY64967.1"/>
    <property type="molecule type" value="Genomic_DNA"/>
</dbReference>
<dbReference type="Proteomes" id="UP000327179">
    <property type="component" value="Chromosome"/>
</dbReference>
<dbReference type="SUPFAM" id="SSF56349">
    <property type="entry name" value="DNA breaking-rejoining enzymes"/>
    <property type="match status" value="1"/>
</dbReference>
<feature type="compositionally biased region" description="Polar residues" evidence="5">
    <location>
        <begin position="378"/>
        <end position="387"/>
    </location>
</feature>
<dbReference type="Gene3D" id="1.10.150.130">
    <property type="match status" value="1"/>
</dbReference>
<keyword evidence="8" id="KW-1185">Reference proteome</keyword>
<dbReference type="InterPro" id="IPR013762">
    <property type="entry name" value="Integrase-like_cat_sf"/>
</dbReference>
<dbReference type="GO" id="GO:0003677">
    <property type="term" value="F:DNA binding"/>
    <property type="evidence" value="ECO:0007669"/>
    <property type="project" value="UniProtKB-KW"/>
</dbReference>
<dbReference type="InterPro" id="IPR050090">
    <property type="entry name" value="Tyrosine_recombinase_XerCD"/>
</dbReference>
<comment type="similarity">
    <text evidence="1">Belongs to the 'phage' integrase family.</text>
</comment>
<gene>
    <name evidence="7" type="ORF">FXN65_23970</name>
</gene>
<dbReference type="CDD" id="cd01184">
    <property type="entry name" value="INT_C_like_1"/>
    <property type="match status" value="1"/>
</dbReference>
<feature type="compositionally biased region" description="Polar residues" evidence="5">
    <location>
        <begin position="786"/>
        <end position="800"/>
    </location>
</feature>
<dbReference type="GO" id="GO:0006310">
    <property type="term" value="P:DNA recombination"/>
    <property type="evidence" value="ECO:0007669"/>
    <property type="project" value="UniProtKB-KW"/>
</dbReference>
<dbReference type="AlphaFoldDB" id="A0A5J6QRF6"/>
<keyword evidence="4" id="KW-0233">DNA recombination</keyword>
<sequence length="822" mass="94880">MLHLSHYLYRDNADRLTFRVILPTLLQQRFPSVGREIRWSLDGVPLDDARELALNLARRIRDLRFRLGELKTAEGLLQELQRIQASIPPLGRRSESPALARPHSSQVPCPVHDLNLGIGRQRVEQLRLTPTFLLREQHQLTLQVPLPDLLGAAYPLMLKTQVFDLHTLNQPDAEQRAAFILQGLAELNERLQQHLDRGEWLPLYQASFQLEALRRYLLPEHGLHFHHDPRWLPLRPQDLRERDHEYLRRLDAPAGFNTADHRLHPATGGPHQLDVSTPQLLREHYPQLPERLTLDLHTQDLHEAVLKAGFVLERFDWLADLVKQGQQFGGGIPSLHELRLHVEAIRARLRPEGNHPLPPRPTPPSPPTSSRDTAWGLPTTSLDTAPTNPLGALFASGFQPRSEHRAEGQMTVHQLMERYRREQELTGQWSHQGTRFLNCARLEVACELLGPARPIASVTTEDFRNLRRVLLMYPRNRRQISALNDTPIHVLIEQGGYEAIHAKTAKKYFDLAKGMFRFAYDNEWIARDIAGPVQLKEKSRKKSNRVRRAYSQQELQMLFNGPVYTVSNVPRWRMDNYKFWLPLLGLFTGSRLNELCQLTLEDIYQTPEGIWAMRHNLAHPHKLLKNASSERDIPLHSMLIELGFLEFVAQRRAEATSRKELLFPEMRADTRRAHSHLASRWFCGDPQRVGYLQQCGFPRRNGLSFHSLRHTFVNQLRQTGVDQPRIQALTGHINDSTTGDYGDGYSMELKQKTIEMLRVNLDLSHISYARYQALQKRSSRPGRPMSTRQPATVLRSTTQAEKPDNQALVEWLRQQRDPQQPE</sequence>
<keyword evidence="2" id="KW-0229">DNA integration</keyword>
<evidence type="ECO:0000313" key="7">
    <source>
        <dbReference type="EMBL" id="QEY64967.1"/>
    </source>
</evidence>
<dbReference type="InterPro" id="IPR010998">
    <property type="entry name" value="Integrase_recombinase_N"/>
</dbReference>
<organism evidence="7 8">
    <name type="scientific">Metapseudomonas lalkuanensis</name>
    <dbReference type="NCBI Taxonomy" id="2604832"/>
    <lineage>
        <taxon>Bacteria</taxon>
        <taxon>Pseudomonadati</taxon>
        <taxon>Pseudomonadota</taxon>
        <taxon>Gammaproteobacteria</taxon>
        <taxon>Pseudomonadales</taxon>
        <taxon>Pseudomonadaceae</taxon>
        <taxon>Metapseudomonas</taxon>
    </lineage>
</organism>
<protein>
    <submittedName>
        <fullName evidence="7">Site-specific integrase</fullName>
    </submittedName>
</protein>
<dbReference type="PANTHER" id="PTHR30349:SF41">
    <property type="entry name" value="INTEGRASE_RECOMBINASE PROTEIN MJ0367-RELATED"/>
    <property type="match status" value="1"/>
</dbReference>
<evidence type="ECO:0000256" key="1">
    <source>
        <dbReference type="ARBA" id="ARBA00008857"/>
    </source>
</evidence>
<dbReference type="RefSeq" id="WP_151137077.1">
    <property type="nucleotide sequence ID" value="NZ_CP043311.1"/>
</dbReference>
<dbReference type="PANTHER" id="PTHR30349">
    <property type="entry name" value="PHAGE INTEGRASE-RELATED"/>
    <property type="match status" value="1"/>
</dbReference>
<dbReference type="InterPro" id="IPR011010">
    <property type="entry name" value="DNA_brk_join_enz"/>
</dbReference>
<evidence type="ECO:0000313" key="8">
    <source>
        <dbReference type="Proteomes" id="UP000327179"/>
    </source>
</evidence>
<dbReference type="Gene3D" id="1.10.443.10">
    <property type="entry name" value="Intergrase catalytic core"/>
    <property type="match status" value="1"/>
</dbReference>
<evidence type="ECO:0000259" key="6">
    <source>
        <dbReference type="PROSITE" id="PS51898"/>
    </source>
</evidence>
<dbReference type="GO" id="GO:0015074">
    <property type="term" value="P:DNA integration"/>
    <property type="evidence" value="ECO:0007669"/>
    <property type="project" value="UniProtKB-KW"/>
</dbReference>
<dbReference type="InterPro" id="IPR002104">
    <property type="entry name" value="Integrase_catalytic"/>
</dbReference>
<keyword evidence="3" id="KW-0238">DNA-binding</keyword>